<dbReference type="GeneID" id="68110172"/>
<dbReference type="Gene3D" id="2.60.120.920">
    <property type="match status" value="1"/>
</dbReference>
<comment type="caution">
    <text evidence="2">The sequence shown here is derived from an EMBL/GenBank/DDBJ whole genome shotgun (WGS) entry which is preliminary data.</text>
</comment>
<dbReference type="Proteomes" id="UP000444721">
    <property type="component" value="Unassembled WGS sequence"/>
</dbReference>
<dbReference type="InterPro" id="IPR044736">
    <property type="entry name" value="Gid1/RanBPM/SPLA_SPRY"/>
</dbReference>
<evidence type="ECO:0000256" key="1">
    <source>
        <dbReference type="SAM" id="Coils"/>
    </source>
</evidence>
<keyword evidence="3" id="KW-1185">Reference proteome</keyword>
<sequence length="379" mass="43806">MFHSYGLDRNADDDLSSSEKEGSVWKIINNFSLKDVKSRYLLQFPLYPIQWISESTDCLDHHLINTHSSSATIYSAPFQNNCNFLFYYEVRILDCPMDHPVFGFGLAPPYFEEQGMVGWDKHSIGYHADDGIIYDSHGSGYSQKIFVKFEKGDCVSLLWYNNEVYLAKNGQFCPHSSKRPFNKFMNLWASISTNTEVSSFQVVTEPQYFRYLSRDVFHFLPEKQDRKLCTSSSLTDGHLEDVSVASSSSKVMSASHQTGLSAEVSNLDHEGHMTKEDQNLILQFQQDFTKLISTIKTKNSANSALYQQVQTLKKEKEQLQIANFTLKDSLQKHEKQHNEQIQELEKLKRLLWKKLSTQKREFRSAKTNCHSFHSQHCKT</sequence>
<proteinExistence type="predicted"/>
<protein>
    <recommendedName>
        <fullName evidence="4">B30.2/SPRY domain-containing protein</fullName>
    </recommendedName>
</protein>
<reference evidence="2 3" key="1">
    <citation type="journal article" date="2019" name="Sci. Rep.">
        <title>Nanopore sequencing improves the draft genome of the human pathogenic amoeba Naegleria fowleri.</title>
        <authorList>
            <person name="Liechti N."/>
            <person name="Schurch N."/>
            <person name="Bruggmann R."/>
            <person name="Wittwer M."/>
        </authorList>
    </citation>
    <scope>NUCLEOTIDE SEQUENCE [LARGE SCALE GENOMIC DNA]</scope>
    <source>
        <strain evidence="2 3">ATCC 30894</strain>
    </source>
</reference>
<evidence type="ECO:0000313" key="3">
    <source>
        <dbReference type="Proteomes" id="UP000444721"/>
    </source>
</evidence>
<evidence type="ECO:0008006" key="4">
    <source>
        <dbReference type="Google" id="ProtNLM"/>
    </source>
</evidence>
<accession>A0A6A5BYI5</accession>
<name>A0A6A5BYI5_NAEFO</name>
<keyword evidence="1" id="KW-0175">Coiled coil</keyword>
<dbReference type="VEuPathDB" id="AmoebaDB:NfTy_057590"/>
<dbReference type="InterPro" id="IPR050618">
    <property type="entry name" value="Ubq-SigPath_Reg"/>
</dbReference>
<dbReference type="VEuPathDB" id="AmoebaDB:NF0078310"/>
<dbReference type="RefSeq" id="XP_044562712.1">
    <property type="nucleotide sequence ID" value="XM_044706205.1"/>
</dbReference>
<dbReference type="InterPro" id="IPR043136">
    <property type="entry name" value="B30.2/SPRY_sf"/>
</dbReference>
<dbReference type="CDD" id="cd12885">
    <property type="entry name" value="SPRY_RanBP_like"/>
    <property type="match status" value="1"/>
</dbReference>
<dbReference type="PANTHER" id="PTHR12864">
    <property type="entry name" value="RAN BINDING PROTEIN 9-RELATED"/>
    <property type="match status" value="1"/>
</dbReference>
<dbReference type="AlphaFoldDB" id="A0A6A5BYI5"/>
<gene>
    <name evidence="2" type="ORF">FDP41_002954</name>
</gene>
<dbReference type="EMBL" id="VFQX01000032">
    <property type="protein sequence ID" value="KAF0977999.1"/>
    <property type="molecule type" value="Genomic_DNA"/>
</dbReference>
<feature type="coiled-coil region" evidence="1">
    <location>
        <begin position="302"/>
        <end position="350"/>
    </location>
</feature>
<dbReference type="OrthoDB" id="25503at2759"/>
<evidence type="ECO:0000313" key="2">
    <source>
        <dbReference type="EMBL" id="KAF0977999.1"/>
    </source>
</evidence>
<dbReference type="VEuPathDB" id="AmoebaDB:FDP41_002954"/>
<organism evidence="2 3">
    <name type="scientific">Naegleria fowleri</name>
    <name type="common">Brain eating amoeba</name>
    <dbReference type="NCBI Taxonomy" id="5763"/>
    <lineage>
        <taxon>Eukaryota</taxon>
        <taxon>Discoba</taxon>
        <taxon>Heterolobosea</taxon>
        <taxon>Tetramitia</taxon>
        <taxon>Eutetramitia</taxon>
        <taxon>Vahlkampfiidae</taxon>
        <taxon>Naegleria</taxon>
    </lineage>
</organism>